<accession>A0ABS2DK56</accession>
<feature type="binding site" evidence="10">
    <location>
        <position position="267"/>
    </location>
    <ligand>
        <name>Zn(2+)</name>
        <dbReference type="ChEBI" id="CHEBI:29105"/>
    </ligand>
</feature>
<dbReference type="SUPFAM" id="SSF50249">
    <property type="entry name" value="Nucleic acid-binding proteins"/>
    <property type="match status" value="1"/>
</dbReference>
<keyword evidence="2 10" id="KW-0690">Ribosome biogenesis</keyword>
<dbReference type="PROSITE" id="PS50936">
    <property type="entry name" value="ENGC_GTPASE"/>
    <property type="match status" value="1"/>
</dbReference>
<comment type="cofactor">
    <cofactor evidence="10">
        <name>Zn(2+)</name>
        <dbReference type="ChEBI" id="CHEBI:29105"/>
    </cofactor>
    <text evidence="10">Binds 1 zinc ion per subunit.</text>
</comment>
<dbReference type="Gene3D" id="3.40.50.300">
    <property type="entry name" value="P-loop containing nucleotide triphosphate hydrolases"/>
    <property type="match status" value="1"/>
</dbReference>
<dbReference type="Gene3D" id="1.10.40.50">
    <property type="entry name" value="Probable gtpase engc, domain 3"/>
    <property type="match status" value="1"/>
</dbReference>
<evidence type="ECO:0000256" key="1">
    <source>
        <dbReference type="ARBA" id="ARBA00022490"/>
    </source>
</evidence>
<keyword evidence="9 10" id="KW-0342">GTP-binding</keyword>
<keyword evidence="6 10" id="KW-0378">Hydrolase</keyword>
<keyword evidence="7 10" id="KW-0862">Zinc</keyword>
<comment type="subunit">
    <text evidence="10">Monomer. Associates with 30S ribosomal subunit, binds 16S rRNA.</text>
</comment>
<comment type="caution">
    <text evidence="13">The sequence shown here is derived from an EMBL/GenBank/DDBJ whole genome shotgun (WGS) entry which is preliminary data.</text>
</comment>
<feature type="binding site" evidence="10">
    <location>
        <begin position="134"/>
        <end position="137"/>
    </location>
    <ligand>
        <name>GTP</name>
        <dbReference type="ChEBI" id="CHEBI:37565"/>
    </ligand>
</feature>
<evidence type="ECO:0000256" key="3">
    <source>
        <dbReference type="ARBA" id="ARBA00022723"/>
    </source>
</evidence>
<comment type="function">
    <text evidence="10">One of several proteins that assist in the late maturation steps of the functional core of the 30S ribosomal subunit. Helps release RbfA from mature subunits. May play a role in the assembly of ribosomal proteins into the subunit. Circularly permuted GTPase that catalyzes slow GTP hydrolysis, GTPase activity is stimulated by the 30S ribosomal subunit.</text>
</comment>
<dbReference type="InterPro" id="IPR030378">
    <property type="entry name" value="G_CP_dom"/>
</dbReference>
<evidence type="ECO:0000256" key="9">
    <source>
        <dbReference type="ARBA" id="ARBA00023134"/>
    </source>
</evidence>
<evidence type="ECO:0000256" key="4">
    <source>
        <dbReference type="ARBA" id="ARBA00022730"/>
    </source>
</evidence>
<dbReference type="Proteomes" id="UP001518925">
    <property type="component" value="Unassembled WGS sequence"/>
</dbReference>
<dbReference type="CDD" id="cd01854">
    <property type="entry name" value="YjeQ_EngC"/>
    <property type="match status" value="1"/>
</dbReference>
<dbReference type="EC" id="3.6.1.-" evidence="10"/>
<protein>
    <recommendedName>
        <fullName evidence="10">Small ribosomal subunit biogenesis GTPase RsgA</fullName>
        <ecNumber evidence="10">3.6.1.-</ecNumber>
    </recommendedName>
</protein>
<evidence type="ECO:0000256" key="7">
    <source>
        <dbReference type="ARBA" id="ARBA00022833"/>
    </source>
</evidence>
<evidence type="ECO:0000259" key="11">
    <source>
        <dbReference type="PROSITE" id="PS50936"/>
    </source>
</evidence>
<evidence type="ECO:0000256" key="5">
    <source>
        <dbReference type="ARBA" id="ARBA00022741"/>
    </source>
</evidence>
<feature type="binding site" evidence="10">
    <location>
        <begin position="186"/>
        <end position="194"/>
    </location>
    <ligand>
        <name>GTP</name>
        <dbReference type="ChEBI" id="CHEBI:37565"/>
    </ligand>
</feature>
<evidence type="ECO:0000256" key="10">
    <source>
        <dbReference type="HAMAP-Rule" id="MF_01820"/>
    </source>
</evidence>
<comment type="subcellular location">
    <subcellularLocation>
        <location evidence="10">Cytoplasm</location>
    </subcellularLocation>
</comment>
<dbReference type="InterPro" id="IPR012340">
    <property type="entry name" value="NA-bd_OB-fold"/>
</dbReference>
<evidence type="ECO:0000259" key="12">
    <source>
        <dbReference type="PROSITE" id="PS51721"/>
    </source>
</evidence>
<evidence type="ECO:0000256" key="8">
    <source>
        <dbReference type="ARBA" id="ARBA00022884"/>
    </source>
</evidence>
<name>A0ABS2DK56_9BACI</name>
<keyword evidence="1 10" id="KW-0963">Cytoplasm</keyword>
<comment type="similarity">
    <text evidence="10">Belongs to the TRAFAC class YlqF/YawG GTPase family. RsgA subfamily.</text>
</comment>
<reference evidence="13 14" key="1">
    <citation type="submission" date="2021-02" db="EMBL/GenBank/DDBJ databases">
        <title>Bacillus sp. RD4P76, an endophyte from a halophyte.</title>
        <authorList>
            <person name="Sun J.-Q."/>
        </authorList>
    </citation>
    <scope>NUCLEOTIDE SEQUENCE [LARGE SCALE GENOMIC DNA]</scope>
    <source>
        <strain evidence="13 14">RD4P76</strain>
    </source>
</reference>
<feature type="binding site" evidence="10">
    <location>
        <position position="274"/>
    </location>
    <ligand>
        <name>Zn(2+)</name>
        <dbReference type="ChEBI" id="CHEBI:29105"/>
    </ligand>
</feature>
<organism evidence="13 14">
    <name type="scientific">Bacillus suaedaesalsae</name>
    <dbReference type="NCBI Taxonomy" id="2810349"/>
    <lineage>
        <taxon>Bacteria</taxon>
        <taxon>Bacillati</taxon>
        <taxon>Bacillota</taxon>
        <taxon>Bacilli</taxon>
        <taxon>Bacillales</taxon>
        <taxon>Bacillaceae</taxon>
        <taxon>Bacillus</taxon>
    </lineage>
</organism>
<dbReference type="NCBIfam" id="TIGR00157">
    <property type="entry name" value="ribosome small subunit-dependent GTPase A"/>
    <property type="match status" value="1"/>
</dbReference>
<dbReference type="PANTHER" id="PTHR32120:SF10">
    <property type="entry name" value="SMALL RIBOSOMAL SUBUNIT BIOGENESIS GTPASE RSGA"/>
    <property type="match status" value="1"/>
</dbReference>
<keyword evidence="5 10" id="KW-0547">Nucleotide-binding</keyword>
<gene>
    <name evidence="10 13" type="primary">rsgA</name>
    <name evidence="13" type="ORF">JR050_14255</name>
</gene>
<evidence type="ECO:0000256" key="2">
    <source>
        <dbReference type="ARBA" id="ARBA00022517"/>
    </source>
</evidence>
<evidence type="ECO:0000256" key="6">
    <source>
        <dbReference type="ARBA" id="ARBA00022801"/>
    </source>
</evidence>
<keyword evidence="3 10" id="KW-0479">Metal-binding</keyword>
<dbReference type="InterPro" id="IPR004881">
    <property type="entry name" value="Ribosome_biogen_GTPase_RsgA"/>
</dbReference>
<evidence type="ECO:0000313" key="14">
    <source>
        <dbReference type="Proteomes" id="UP001518925"/>
    </source>
</evidence>
<feature type="binding site" evidence="10">
    <location>
        <position position="280"/>
    </location>
    <ligand>
        <name>Zn(2+)</name>
        <dbReference type="ChEBI" id="CHEBI:29105"/>
    </ligand>
</feature>
<feature type="binding site" evidence="10">
    <location>
        <position position="272"/>
    </location>
    <ligand>
        <name>Zn(2+)</name>
        <dbReference type="ChEBI" id="CHEBI:29105"/>
    </ligand>
</feature>
<proteinExistence type="inferred from homology"/>
<dbReference type="PROSITE" id="PS51721">
    <property type="entry name" value="G_CP"/>
    <property type="match status" value="1"/>
</dbReference>
<dbReference type="Pfam" id="PF03193">
    <property type="entry name" value="RsgA_GTPase"/>
    <property type="match status" value="1"/>
</dbReference>
<dbReference type="InterPro" id="IPR027417">
    <property type="entry name" value="P-loop_NTPase"/>
</dbReference>
<dbReference type="InterPro" id="IPR010914">
    <property type="entry name" value="RsgA_GTPase_dom"/>
</dbReference>
<keyword evidence="8 10" id="KW-0694">RNA-binding</keyword>
<dbReference type="HAMAP" id="MF_01820">
    <property type="entry name" value="GTPase_RsgA"/>
    <property type="match status" value="1"/>
</dbReference>
<evidence type="ECO:0000313" key="13">
    <source>
        <dbReference type="EMBL" id="MBM6618828.1"/>
    </source>
</evidence>
<feature type="domain" description="EngC GTPase" evidence="11">
    <location>
        <begin position="95"/>
        <end position="242"/>
    </location>
</feature>
<dbReference type="SUPFAM" id="SSF52540">
    <property type="entry name" value="P-loop containing nucleoside triphosphate hydrolases"/>
    <property type="match status" value="1"/>
</dbReference>
<keyword evidence="14" id="KW-1185">Reference proteome</keyword>
<dbReference type="EMBL" id="JAFELM010000035">
    <property type="protein sequence ID" value="MBM6618828.1"/>
    <property type="molecule type" value="Genomic_DNA"/>
</dbReference>
<dbReference type="PANTHER" id="PTHR32120">
    <property type="entry name" value="SMALL RIBOSOMAL SUBUNIT BIOGENESIS GTPASE RSGA"/>
    <property type="match status" value="1"/>
</dbReference>
<feature type="domain" description="CP-type G" evidence="12">
    <location>
        <begin position="87"/>
        <end position="244"/>
    </location>
</feature>
<keyword evidence="4 10" id="KW-0699">rRNA-binding</keyword>
<sequence length="338" mass="38046">MDAITNTEWIAGRVTLEHKRIYRVMTESGELMAEITGKMRFLAGGREDYPAVGDWVLLSARLNEGKATIHSILPRFSKFSRKVAGETTEEQIVATNVNTVFLVAALNQDFNIRRLERYLLLTWESGANPVIVLTKADLCEDSEPFIQDVEGVAFGVPIHVTSAKDLTGLEPLQSYLGEGQTVALLGSSGAGKSTLTNYLLGEEKQLVQDIRDEDGKGRHTTTHRELVVLPSGGMIIDTPGMRELQLWEADGGMSQSFSDVEDLAEQCYFRDCKHEKERECAVREAIESGALDEKRFQSYIKLQRELAYLDRKNDKRAQLAEKEKWKKLAGDRTRVYRK</sequence>